<dbReference type="GO" id="GO:0020037">
    <property type="term" value="F:heme binding"/>
    <property type="evidence" value="ECO:0007669"/>
    <property type="project" value="InterPro"/>
</dbReference>
<feature type="transmembrane region" description="Helical" evidence="10">
    <location>
        <begin position="123"/>
        <end position="143"/>
    </location>
</feature>
<feature type="transmembrane region" description="Helical" evidence="10">
    <location>
        <begin position="6"/>
        <end position="28"/>
    </location>
</feature>
<feature type="transmembrane region" description="Helical" evidence="10">
    <location>
        <begin position="277"/>
        <end position="296"/>
    </location>
</feature>
<dbReference type="FunCoup" id="Q01YS1">
    <property type="interactions" value="137"/>
</dbReference>
<sequence length="670" mass="75053" precursor="true">MENLGSLAILLALCVAFYATVASVVGRIKRKPFLIVSGERAVYAIWALITTASAILVYALMTSDFRFSYVAEHSNRTMPLLYKYAAWWGGQEGSLLLWSWLLSTYTMVVVFTNRRKLRDMMPWVIGVMTTIQTFFLVLNNFIANPFQMLAVDKLITAVPDGNGLSPLLQYPAMAIHPPMLYLGYVGFSVPFAFAIGSLITRQPGDSWIHTTRRWTLVTWLFQSTGIMLGAAWAYHVLGWGGYWGWDPVENASLLPWLSGTAFLHSVMMQEKKGMMKVWNIVLVSTTFFLCILGTFLTRSGVVQSVHAFARSEIGKYFVGFMAIGIAAVIFLILDRLDYLKSEAQLESVISRESSFLFNNLILLASCFAVLWGTLFPVISEALTGDKISLDADWYNRLMVPIGLFLLFLTGVGPLFAWRRTSAESLRRNFQIPGIAALVLVGALMVAGVRHFYALISFGFCMFVALTVLIEFYKGAKSIAAKNSMNILHATWELTHRNTRRYGGYLVHMGIVLAFIGFTGHAFNLAEVKELNTGDTMKIGTYELRMVNLAQGDEENYAWHRATMLVTKNGETLGTLEPEKRFYKASKQGTSEVGIRVRPNEDLYLNFGGMSDDNQRAVIQAYVFPLVSWIWIGTLVVIFGTLICLVPSKVKMQYARTEVVGYTKKNATVQK</sequence>
<feature type="transmembrane region" description="Helical" evidence="10">
    <location>
        <begin position="429"/>
        <end position="446"/>
    </location>
</feature>
<keyword evidence="4" id="KW-0997">Cell inner membrane</keyword>
<feature type="transmembrane region" description="Helical" evidence="10">
    <location>
        <begin position="40"/>
        <end position="61"/>
    </location>
</feature>
<feature type="transmembrane region" description="Helical" evidence="10">
    <location>
        <begin position="397"/>
        <end position="417"/>
    </location>
</feature>
<evidence type="ECO:0000256" key="9">
    <source>
        <dbReference type="ARBA" id="ARBA00037230"/>
    </source>
</evidence>
<evidence type="ECO:0000259" key="11">
    <source>
        <dbReference type="Pfam" id="PF01578"/>
    </source>
</evidence>
<feature type="transmembrane region" description="Helical" evidence="10">
    <location>
        <begin position="251"/>
        <end position="268"/>
    </location>
</feature>
<dbReference type="STRING" id="234267.Acid_4232"/>
<organism evidence="13">
    <name type="scientific">Solibacter usitatus (strain Ellin6076)</name>
    <dbReference type="NCBI Taxonomy" id="234267"/>
    <lineage>
        <taxon>Bacteria</taxon>
        <taxon>Pseudomonadati</taxon>
        <taxon>Acidobacteriota</taxon>
        <taxon>Terriglobia</taxon>
        <taxon>Bryobacterales</taxon>
        <taxon>Solibacteraceae</taxon>
        <taxon>Candidatus Solibacter</taxon>
    </lineage>
</organism>
<dbReference type="PANTHER" id="PTHR43653:SF1">
    <property type="entry name" value="CYTOCHROME C-TYPE BIOGENESIS PROTEIN CCMF"/>
    <property type="match status" value="1"/>
</dbReference>
<dbReference type="Pfam" id="PF01578">
    <property type="entry name" value="Cytochrom_C_asm"/>
    <property type="match status" value="1"/>
</dbReference>
<evidence type="ECO:0000256" key="3">
    <source>
        <dbReference type="ARBA" id="ARBA00022475"/>
    </source>
</evidence>
<comment type="subcellular location">
    <subcellularLocation>
        <location evidence="1">Cell inner membrane</location>
        <topology evidence="1">Multi-pass membrane protein</topology>
    </subcellularLocation>
</comment>
<dbReference type="GO" id="GO:0017004">
    <property type="term" value="P:cytochrome complex assembly"/>
    <property type="evidence" value="ECO:0007669"/>
    <property type="project" value="UniProtKB-KW"/>
</dbReference>
<dbReference type="KEGG" id="sus:Acid_4232"/>
<feature type="transmembrane region" description="Helical" evidence="10">
    <location>
        <begin position="452"/>
        <end position="472"/>
    </location>
</feature>
<dbReference type="eggNOG" id="COG1138">
    <property type="taxonomic scope" value="Bacteria"/>
</dbReference>
<feature type="transmembrane region" description="Helical" evidence="10">
    <location>
        <begin position="179"/>
        <end position="199"/>
    </location>
</feature>
<dbReference type="PANTHER" id="PTHR43653">
    <property type="entry name" value="CYTOCHROME C ASSEMBLY PROTEIN-RELATED"/>
    <property type="match status" value="1"/>
</dbReference>
<dbReference type="AlphaFoldDB" id="Q01YS1"/>
<feature type="transmembrane region" description="Helical" evidence="10">
    <location>
        <begin position="501"/>
        <end position="522"/>
    </location>
</feature>
<keyword evidence="8 10" id="KW-0472">Membrane</keyword>
<feature type="transmembrane region" description="Helical" evidence="10">
    <location>
        <begin position="355"/>
        <end position="377"/>
    </location>
</feature>
<comment type="function">
    <text evidence="9">Required for the biogenesis of c-type cytochromes. Possible subunit of a heme lyase.</text>
</comment>
<keyword evidence="6" id="KW-0201">Cytochrome c-type biogenesis</keyword>
<gene>
    <name evidence="13" type="ordered locus">Acid_4232</name>
</gene>
<dbReference type="InParanoid" id="Q01YS1"/>
<feature type="transmembrane region" description="Helical" evidence="10">
    <location>
        <begin position="621"/>
        <end position="645"/>
    </location>
</feature>
<evidence type="ECO:0000256" key="2">
    <source>
        <dbReference type="ARBA" id="ARBA00009186"/>
    </source>
</evidence>
<dbReference type="InterPro" id="IPR002541">
    <property type="entry name" value="Cyt_c_assembly"/>
</dbReference>
<proteinExistence type="inferred from homology"/>
<feature type="domain" description="Cytochrome c-type biogenesis protein CcmF C-terminal" evidence="12">
    <location>
        <begin position="320"/>
        <end position="644"/>
    </location>
</feature>
<evidence type="ECO:0000313" key="13">
    <source>
        <dbReference type="EMBL" id="ABJ85194.1"/>
    </source>
</evidence>
<evidence type="ECO:0000256" key="1">
    <source>
        <dbReference type="ARBA" id="ARBA00004429"/>
    </source>
</evidence>
<evidence type="ECO:0000256" key="6">
    <source>
        <dbReference type="ARBA" id="ARBA00022748"/>
    </source>
</evidence>
<accession>Q01YS1</accession>
<feature type="transmembrane region" description="Helical" evidence="10">
    <location>
        <begin position="316"/>
        <end position="334"/>
    </location>
</feature>
<dbReference type="HOGENOM" id="CLU_015041_3_0_0"/>
<dbReference type="OrthoDB" id="9761451at2"/>
<dbReference type="PRINTS" id="PR01410">
    <property type="entry name" value="CCBIOGENESIS"/>
</dbReference>
<evidence type="ECO:0000256" key="5">
    <source>
        <dbReference type="ARBA" id="ARBA00022692"/>
    </source>
</evidence>
<dbReference type="GO" id="GO:0015232">
    <property type="term" value="F:heme transmembrane transporter activity"/>
    <property type="evidence" value="ECO:0007669"/>
    <property type="project" value="InterPro"/>
</dbReference>
<evidence type="ECO:0000256" key="4">
    <source>
        <dbReference type="ARBA" id="ARBA00022519"/>
    </source>
</evidence>
<evidence type="ECO:0000256" key="10">
    <source>
        <dbReference type="SAM" id="Phobius"/>
    </source>
</evidence>
<feature type="transmembrane region" description="Helical" evidence="10">
    <location>
        <begin position="219"/>
        <end position="245"/>
    </location>
</feature>
<evidence type="ECO:0000256" key="7">
    <source>
        <dbReference type="ARBA" id="ARBA00022989"/>
    </source>
</evidence>
<dbReference type="Pfam" id="PF16327">
    <property type="entry name" value="CcmF_C"/>
    <property type="match status" value="1"/>
</dbReference>
<dbReference type="InterPro" id="IPR032523">
    <property type="entry name" value="CcmF_C"/>
</dbReference>
<feature type="transmembrane region" description="Helical" evidence="10">
    <location>
        <begin position="95"/>
        <end position="111"/>
    </location>
</feature>
<keyword evidence="5 10" id="KW-0812">Transmembrane</keyword>
<keyword evidence="7 10" id="KW-1133">Transmembrane helix</keyword>
<dbReference type="InterPro" id="IPR003568">
    <property type="entry name" value="Cyt_c_biogenesis_CcmF"/>
</dbReference>
<dbReference type="InterPro" id="IPR003567">
    <property type="entry name" value="Cyt_c_biogenesis"/>
</dbReference>
<dbReference type="PRINTS" id="PR01411">
    <property type="entry name" value="CCMFBIOGNSIS"/>
</dbReference>
<evidence type="ECO:0000259" key="12">
    <source>
        <dbReference type="Pfam" id="PF16327"/>
    </source>
</evidence>
<comment type="similarity">
    <text evidence="2">Belongs to the CcmF/CycK/Ccl1/NrfE/CcsA family.</text>
</comment>
<dbReference type="EMBL" id="CP000473">
    <property type="protein sequence ID" value="ABJ85194.1"/>
    <property type="molecule type" value="Genomic_DNA"/>
</dbReference>
<protein>
    <submittedName>
        <fullName evidence="13">Cytochrome c assembly protein</fullName>
    </submittedName>
</protein>
<keyword evidence="3" id="KW-1003">Cell membrane</keyword>
<feature type="domain" description="Cytochrome c assembly protein" evidence="11">
    <location>
        <begin position="88"/>
        <end position="299"/>
    </location>
</feature>
<name>Q01YS1_SOLUE</name>
<dbReference type="GO" id="GO:0005886">
    <property type="term" value="C:plasma membrane"/>
    <property type="evidence" value="ECO:0007669"/>
    <property type="project" value="UniProtKB-SubCell"/>
</dbReference>
<evidence type="ECO:0000256" key="8">
    <source>
        <dbReference type="ARBA" id="ARBA00023136"/>
    </source>
</evidence>
<reference evidence="13" key="1">
    <citation type="submission" date="2006-10" db="EMBL/GenBank/DDBJ databases">
        <title>Complete sequence of Solibacter usitatus Ellin6076.</title>
        <authorList>
            <consortium name="US DOE Joint Genome Institute"/>
            <person name="Copeland A."/>
            <person name="Lucas S."/>
            <person name="Lapidus A."/>
            <person name="Barry K."/>
            <person name="Detter J.C."/>
            <person name="Glavina del Rio T."/>
            <person name="Hammon N."/>
            <person name="Israni S."/>
            <person name="Dalin E."/>
            <person name="Tice H."/>
            <person name="Pitluck S."/>
            <person name="Thompson L.S."/>
            <person name="Brettin T."/>
            <person name="Bruce D."/>
            <person name="Han C."/>
            <person name="Tapia R."/>
            <person name="Gilna P."/>
            <person name="Schmutz J."/>
            <person name="Larimer F."/>
            <person name="Land M."/>
            <person name="Hauser L."/>
            <person name="Kyrpides N."/>
            <person name="Mikhailova N."/>
            <person name="Janssen P.H."/>
            <person name="Kuske C.R."/>
            <person name="Richardson P."/>
        </authorList>
    </citation>
    <scope>NUCLEOTIDE SEQUENCE</scope>
    <source>
        <strain evidence="13">Ellin6076</strain>
    </source>
</reference>